<proteinExistence type="predicted"/>
<dbReference type="EMBL" id="CAQQ02152364">
    <property type="status" value="NOT_ANNOTATED_CDS"/>
    <property type="molecule type" value="Genomic_DNA"/>
</dbReference>
<name>T1GKV3_MEGSC</name>
<dbReference type="AlphaFoldDB" id="T1GKV3"/>
<dbReference type="HOGENOM" id="CLU_2657315_0_0_1"/>
<protein>
    <submittedName>
        <fullName evidence="1">Uncharacterized protein</fullName>
    </submittedName>
</protein>
<reference evidence="1" key="2">
    <citation type="submission" date="2015-06" db="UniProtKB">
        <authorList>
            <consortium name="EnsemblMetazoa"/>
        </authorList>
    </citation>
    <scope>IDENTIFICATION</scope>
</reference>
<accession>T1GKV3</accession>
<evidence type="ECO:0000313" key="2">
    <source>
        <dbReference type="Proteomes" id="UP000015102"/>
    </source>
</evidence>
<evidence type="ECO:0000313" key="1">
    <source>
        <dbReference type="EnsemblMetazoa" id="MESCA004134-PA"/>
    </source>
</evidence>
<dbReference type="EMBL" id="CAQQ02152365">
    <property type="status" value="NOT_ANNOTATED_CDS"/>
    <property type="molecule type" value="Genomic_DNA"/>
</dbReference>
<organism evidence="1 2">
    <name type="scientific">Megaselia scalaris</name>
    <name type="common">Humpbacked fly</name>
    <name type="synonym">Phora scalaris</name>
    <dbReference type="NCBI Taxonomy" id="36166"/>
    <lineage>
        <taxon>Eukaryota</taxon>
        <taxon>Metazoa</taxon>
        <taxon>Ecdysozoa</taxon>
        <taxon>Arthropoda</taxon>
        <taxon>Hexapoda</taxon>
        <taxon>Insecta</taxon>
        <taxon>Pterygota</taxon>
        <taxon>Neoptera</taxon>
        <taxon>Endopterygota</taxon>
        <taxon>Diptera</taxon>
        <taxon>Brachycera</taxon>
        <taxon>Muscomorpha</taxon>
        <taxon>Platypezoidea</taxon>
        <taxon>Phoridae</taxon>
        <taxon>Megaseliini</taxon>
        <taxon>Megaselia</taxon>
    </lineage>
</organism>
<dbReference type="EnsemblMetazoa" id="MESCA004134-RA">
    <property type="protein sequence ID" value="MESCA004134-PA"/>
    <property type="gene ID" value="MESCA004134"/>
</dbReference>
<dbReference type="STRING" id="36166.T1GKV3"/>
<keyword evidence="2" id="KW-1185">Reference proteome</keyword>
<reference evidence="2" key="1">
    <citation type="submission" date="2013-02" db="EMBL/GenBank/DDBJ databases">
        <authorList>
            <person name="Hughes D."/>
        </authorList>
    </citation>
    <scope>NUCLEOTIDE SEQUENCE</scope>
    <source>
        <strain>Durham</strain>
        <strain evidence="2">NC isolate 2 -- Noor lab</strain>
    </source>
</reference>
<dbReference type="Proteomes" id="UP000015102">
    <property type="component" value="Unassembled WGS sequence"/>
</dbReference>
<sequence>MTSWGNYVVFKLDDYILVYSGCTCNVNRFRHLDLRTGTAGLICFKSCHEAILFILSGNSQKSANRSCHDTTEYVSE</sequence>